<dbReference type="Proteomes" id="UP001596226">
    <property type="component" value="Unassembled WGS sequence"/>
</dbReference>
<name>A0ABW1H9N5_9ACTN</name>
<dbReference type="RefSeq" id="WP_377514262.1">
    <property type="nucleotide sequence ID" value="NZ_JBHSQS010000014.1"/>
</dbReference>
<reference evidence="2" key="1">
    <citation type="journal article" date="2019" name="Int. J. Syst. Evol. Microbiol.">
        <title>The Global Catalogue of Microorganisms (GCM) 10K type strain sequencing project: providing services to taxonomists for standard genome sequencing and annotation.</title>
        <authorList>
            <consortium name="The Broad Institute Genomics Platform"/>
            <consortium name="The Broad Institute Genome Sequencing Center for Infectious Disease"/>
            <person name="Wu L."/>
            <person name="Ma J."/>
        </authorList>
    </citation>
    <scope>NUCLEOTIDE SEQUENCE [LARGE SCALE GENOMIC DNA]</scope>
    <source>
        <strain evidence="2">CGMCC 4.7144</strain>
    </source>
</reference>
<organism evidence="1 2">
    <name type="scientific">Micromonospora vulcania</name>
    <dbReference type="NCBI Taxonomy" id="1441873"/>
    <lineage>
        <taxon>Bacteria</taxon>
        <taxon>Bacillati</taxon>
        <taxon>Actinomycetota</taxon>
        <taxon>Actinomycetes</taxon>
        <taxon>Micromonosporales</taxon>
        <taxon>Micromonosporaceae</taxon>
        <taxon>Micromonospora</taxon>
    </lineage>
</organism>
<dbReference type="EMBL" id="JBHSQS010000014">
    <property type="protein sequence ID" value="MFC5926095.1"/>
    <property type="molecule type" value="Genomic_DNA"/>
</dbReference>
<evidence type="ECO:0000313" key="2">
    <source>
        <dbReference type="Proteomes" id="UP001596226"/>
    </source>
</evidence>
<sequence>MRRRTGVKQRTYLRTAASTVAALFVLTGCTGPARVPDRPSPEASSVSPSPAPPTIRLVEEHLAELHLWVSNQSFTDDPVVLTISIDGVQVVAQPFEVQGQHNWILFPVRVPPGPHVVNVLSDLGVGLQEHFTMPETGRRYAVIDYWNHAGEGARRINWHIQSTMIAFA</sequence>
<evidence type="ECO:0000313" key="1">
    <source>
        <dbReference type="EMBL" id="MFC5926095.1"/>
    </source>
</evidence>
<dbReference type="PROSITE" id="PS51257">
    <property type="entry name" value="PROKAR_LIPOPROTEIN"/>
    <property type="match status" value="1"/>
</dbReference>
<gene>
    <name evidence="1" type="ORF">ACFQGL_22435</name>
</gene>
<proteinExistence type="predicted"/>
<comment type="caution">
    <text evidence="1">The sequence shown here is derived from an EMBL/GenBank/DDBJ whole genome shotgun (WGS) entry which is preliminary data.</text>
</comment>
<protein>
    <recommendedName>
        <fullName evidence="3">Lipoprotein</fullName>
    </recommendedName>
</protein>
<keyword evidence="2" id="KW-1185">Reference proteome</keyword>
<evidence type="ECO:0008006" key="3">
    <source>
        <dbReference type="Google" id="ProtNLM"/>
    </source>
</evidence>
<accession>A0ABW1H9N5</accession>